<reference evidence="1 2" key="2">
    <citation type="journal article" date="2019" name="G3 (Bethesda)">
        <title>Hybrid Assembly of the Genome of the Entomopathogenic Nematode Steinernema carpocapsae Identifies the X-Chromosome.</title>
        <authorList>
            <person name="Serra L."/>
            <person name="Macchietto M."/>
            <person name="Macias-Munoz A."/>
            <person name="McGill C.J."/>
            <person name="Rodriguez I.M."/>
            <person name="Rodriguez B."/>
            <person name="Murad R."/>
            <person name="Mortazavi A."/>
        </authorList>
    </citation>
    <scope>NUCLEOTIDE SEQUENCE [LARGE SCALE GENOMIC DNA]</scope>
    <source>
        <strain evidence="1 2">ALL</strain>
    </source>
</reference>
<protein>
    <submittedName>
        <fullName evidence="1">Uncharacterized protein</fullName>
    </submittedName>
</protein>
<gene>
    <name evidence="1" type="ORF">L596_014359</name>
</gene>
<name>A0A4U5NBW9_STECR</name>
<sequence length="92" mass="10153">MKLELKSLGIHVEAPFTKPLTTSLLDQIQNAKYHSLLASSFPDIPPREDPNSKNRLFIAPIVVIVYASEVSDGGTFTWSTLNVEAEGDRNNP</sequence>
<proteinExistence type="predicted"/>
<evidence type="ECO:0000313" key="1">
    <source>
        <dbReference type="EMBL" id="TKR80258.1"/>
    </source>
</evidence>
<reference evidence="1 2" key="1">
    <citation type="journal article" date="2015" name="Genome Biol.">
        <title>Comparative genomics of Steinernema reveals deeply conserved gene regulatory networks.</title>
        <authorList>
            <person name="Dillman A.R."/>
            <person name="Macchietto M."/>
            <person name="Porter C.F."/>
            <person name="Rogers A."/>
            <person name="Williams B."/>
            <person name="Antoshechkin I."/>
            <person name="Lee M.M."/>
            <person name="Goodwin Z."/>
            <person name="Lu X."/>
            <person name="Lewis E.E."/>
            <person name="Goodrich-Blair H."/>
            <person name="Stock S.P."/>
            <person name="Adams B.J."/>
            <person name="Sternberg P.W."/>
            <person name="Mortazavi A."/>
        </authorList>
    </citation>
    <scope>NUCLEOTIDE SEQUENCE [LARGE SCALE GENOMIC DNA]</scope>
    <source>
        <strain evidence="1 2">ALL</strain>
    </source>
</reference>
<keyword evidence="2" id="KW-1185">Reference proteome</keyword>
<dbReference type="AlphaFoldDB" id="A0A4U5NBW9"/>
<organism evidence="1 2">
    <name type="scientific">Steinernema carpocapsae</name>
    <name type="common">Entomopathogenic nematode</name>
    <dbReference type="NCBI Taxonomy" id="34508"/>
    <lineage>
        <taxon>Eukaryota</taxon>
        <taxon>Metazoa</taxon>
        <taxon>Ecdysozoa</taxon>
        <taxon>Nematoda</taxon>
        <taxon>Chromadorea</taxon>
        <taxon>Rhabditida</taxon>
        <taxon>Tylenchina</taxon>
        <taxon>Panagrolaimomorpha</taxon>
        <taxon>Strongyloidoidea</taxon>
        <taxon>Steinernematidae</taxon>
        <taxon>Steinernema</taxon>
    </lineage>
</organism>
<accession>A0A4U5NBW9</accession>
<evidence type="ECO:0000313" key="2">
    <source>
        <dbReference type="Proteomes" id="UP000298663"/>
    </source>
</evidence>
<comment type="caution">
    <text evidence="1">The sequence shown here is derived from an EMBL/GenBank/DDBJ whole genome shotgun (WGS) entry which is preliminary data.</text>
</comment>
<dbReference type="EMBL" id="AZBU02000004">
    <property type="protein sequence ID" value="TKR80258.1"/>
    <property type="molecule type" value="Genomic_DNA"/>
</dbReference>
<dbReference type="Proteomes" id="UP000298663">
    <property type="component" value="Unassembled WGS sequence"/>
</dbReference>